<sequence>MHFLDAQISLLQEKIRSFIAPKTYQSNAIFIQKLFKNEKSFYKDDNINVIKVLNTLKANGLLTLKLAKPNNITISFRINAKTYTDSNPSFMFLAYTTSNLLSNMGYSYFYVTHAKKNHDSLSISYTLNAESEIDPTVLIGNIQKRGYNIVDVIRDSPTHWIYVIRLEQSKITHAQQITKGTSQLNQVSGKYWITLGIAGVLQVTLDNDEKWNPKILIFDDNMNLLEAIMSKDMQKQYTLKTNVAMRFLMITDNYNPANLRNGITLTFTPNKSE</sequence>
<evidence type="ECO:0000313" key="2">
    <source>
        <dbReference type="Proteomes" id="UP000256424"/>
    </source>
</evidence>
<evidence type="ECO:0000313" key="1">
    <source>
        <dbReference type="EMBL" id="RDU71592.1"/>
    </source>
</evidence>
<name>A0A3D8J232_9HELI</name>
<proteinExistence type="predicted"/>
<keyword evidence="2" id="KW-1185">Reference proteome</keyword>
<gene>
    <name evidence="1" type="ORF">CQA66_06410</name>
</gene>
<dbReference type="OrthoDB" id="5338450at2"/>
<dbReference type="EMBL" id="NXLW01000011">
    <property type="protein sequence ID" value="RDU71592.1"/>
    <property type="molecule type" value="Genomic_DNA"/>
</dbReference>
<protein>
    <submittedName>
        <fullName evidence="1">Uncharacterized protein</fullName>
    </submittedName>
</protein>
<reference evidence="1 2" key="1">
    <citation type="submission" date="2018-04" db="EMBL/GenBank/DDBJ databases">
        <title>Novel Campyloabacter and Helicobacter Species and Strains.</title>
        <authorList>
            <person name="Mannion A.J."/>
            <person name="Shen Z."/>
            <person name="Fox J.G."/>
        </authorList>
    </citation>
    <scope>NUCLEOTIDE SEQUENCE [LARGE SCALE GENOMIC DNA]</scope>
    <source>
        <strain evidence="1 2">MIT 97-5075</strain>
    </source>
</reference>
<accession>A0A3D8J232</accession>
<comment type="caution">
    <text evidence="1">The sequence shown here is derived from an EMBL/GenBank/DDBJ whole genome shotgun (WGS) entry which is preliminary data.</text>
</comment>
<organism evidence="1 2">
    <name type="scientific">Helicobacter aurati</name>
    <dbReference type="NCBI Taxonomy" id="137778"/>
    <lineage>
        <taxon>Bacteria</taxon>
        <taxon>Pseudomonadati</taxon>
        <taxon>Campylobacterota</taxon>
        <taxon>Epsilonproteobacteria</taxon>
        <taxon>Campylobacterales</taxon>
        <taxon>Helicobacteraceae</taxon>
        <taxon>Helicobacter</taxon>
    </lineage>
</organism>
<dbReference type="AlphaFoldDB" id="A0A3D8J232"/>
<dbReference type="Proteomes" id="UP000256424">
    <property type="component" value="Unassembled WGS sequence"/>
</dbReference>